<evidence type="ECO:0000313" key="3">
    <source>
        <dbReference type="Proteomes" id="UP000429980"/>
    </source>
</evidence>
<name>A0ABY3FTN9_9BACI</name>
<evidence type="ECO:0000256" key="1">
    <source>
        <dbReference type="SAM" id="Phobius"/>
    </source>
</evidence>
<dbReference type="Proteomes" id="UP000429980">
    <property type="component" value="Unassembled WGS sequence"/>
</dbReference>
<proteinExistence type="predicted"/>
<comment type="caution">
    <text evidence="2">The sequence shown here is derived from an EMBL/GenBank/DDBJ whole genome shotgun (WGS) entry which is preliminary data.</text>
</comment>
<organism evidence="2 3">
    <name type="scientific">Bacillus paralicheniformis</name>
    <dbReference type="NCBI Taxonomy" id="1648923"/>
    <lineage>
        <taxon>Bacteria</taxon>
        <taxon>Bacillati</taxon>
        <taxon>Bacillota</taxon>
        <taxon>Bacilli</taxon>
        <taxon>Bacillales</taxon>
        <taxon>Bacillaceae</taxon>
        <taxon>Bacillus</taxon>
    </lineage>
</organism>
<keyword evidence="1" id="KW-1133">Transmembrane helix</keyword>
<feature type="transmembrane region" description="Helical" evidence="1">
    <location>
        <begin position="12"/>
        <end position="36"/>
    </location>
</feature>
<evidence type="ECO:0000313" key="2">
    <source>
        <dbReference type="EMBL" id="TWL36600.1"/>
    </source>
</evidence>
<keyword evidence="3" id="KW-1185">Reference proteome</keyword>
<reference evidence="2 3" key="1">
    <citation type="submission" date="2019-06" db="EMBL/GenBank/DDBJ databases">
        <title>Genome sequence analysis of &gt;100 Bacillus licheniformis strains suggests intrinsic resistance to this species.</title>
        <authorList>
            <person name="Wels M."/>
            <person name="Siezen R.J."/>
            <person name="Johansen E."/>
            <person name="Stuer-Lauridsen B."/>
            <person name="Bjerre K."/>
            <person name="Nielsen B.K.K."/>
        </authorList>
    </citation>
    <scope>NUCLEOTIDE SEQUENCE [LARGE SCALE GENOMIC DNA]</scope>
    <source>
        <strain evidence="2 3">BAC-15381</strain>
    </source>
</reference>
<keyword evidence="1" id="KW-0812">Transmembrane</keyword>
<protein>
    <submittedName>
        <fullName evidence="2">Uncharacterized protein</fullName>
    </submittedName>
</protein>
<gene>
    <name evidence="2" type="ORF">CHCC15381_4221</name>
</gene>
<keyword evidence="1" id="KW-0472">Membrane</keyword>
<accession>A0ABY3FTN9</accession>
<dbReference type="EMBL" id="NILF01000048">
    <property type="protein sequence ID" value="TWL36600.1"/>
    <property type="molecule type" value="Genomic_DNA"/>
</dbReference>
<sequence>MLSFCDRSFIHILSLSVSIISYGAALLKVIFQILIFPKK</sequence>